<sequence>MVTLNQPNLQKILHLPASQRAVPYAVMATAVCVATYYLLNVREPVGIHSLKKGKDQTEKKN</sequence>
<accession>A0A6V7X344</accession>
<proteinExistence type="predicted"/>
<keyword evidence="1" id="KW-0812">Transmembrane</keyword>
<comment type="caution">
    <text evidence="3">The sequence shown here is derived from an EMBL/GenBank/DDBJ whole genome shotgun (WGS) entry which is preliminary data.</text>
</comment>
<feature type="transmembrane region" description="Helical" evidence="1">
    <location>
        <begin position="21"/>
        <end position="39"/>
    </location>
</feature>
<evidence type="ECO:0000313" key="4">
    <source>
        <dbReference type="Proteomes" id="UP000580250"/>
    </source>
</evidence>
<evidence type="ECO:0000256" key="1">
    <source>
        <dbReference type="SAM" id="Phobius"/>
    </source>
</evidence>
<keyword evidence="1" id="KW-0472">Membrane</keyword>
<evidence type="ECO:0000313" key="3">
    <source>
        <dbReference type="EMBL" id="CAD2193771.1"/>
    </source>
</evidence>
<dbReference type="EMBL" id="CAJEWN010000007">
    <property type="protein sequence ID" value="CAD2129031.1"/>
    <property type="molecule type" value="Genomic_DNA"/>
</dbReference>
<evidence type="ECO:0000313" key="2">
    <source>
        <dbReference type="EMBL" id="CAD2129031.1"/>
    </source>
</evidence>
<dbReference type="EMBL" id="CAJEWN010001056">
    <property type="protein sequence ID" value="CAD2193771.1"/>
    <property type="molecule type" value="Genomic_DNA"/>
</dbReference>
<dbReference type="AlphaFoldDB" id="A0A6V7X344"/>
<reference evidence="3 4" key="1">
    <citation type="submission" date="2020-08" db="EMBL/GenBank/DDBJ databases">
        <authorList>
            <person name="Koutsovoulos G."/>
            <person name="Danchin GJ E."/>
        </authorList>
    </citation>
    <scope>NUCLEOTIDE SEQUENCE [LARGE SCALE GENOMIC DNA]</scope>
</reference>
<dbReference type="Proteomes" id="UP000580250">
    <property type="component" value="Unassembled WGS sequence"/>
</dbReference>
<name>A0A6V7X344_MELEN</name>
<protein>
    <submittedName>
        <fullName evidence="3">Uncharacterized protein</fullName>
    </submittedName>
</protein>
<gene>
    <name evidence="2" type="ORF">MENT_LOCUS2492</name>
    <name evidence="3" type="ORF">MENT_LOCUS46739</name>
</gene>
<organism evidence="3 4">
    <name type="scientific">Meloidogyne enterolobii</name>
    <name type="common">Root-knot nematode worm</name>
    <name type="synonym">Meloidogyne mayaguensis</name>
    <dbReference type="NCBI Taxonomy" id="390850"/>
    <lineage>
        <taxon>Eukaryota</taxon>
        <taxon>Metazoa</taxon>
        <taxon>Ecdysozoa</taxon>
        <taxon>Nematoda</taxon>
        <taxon>Chromadorea</taxon>
        <taxon>Rhabditida</taxon>
        <taxon>Tylenchina</taxon>
        <taxon>Tylenchomorpha</taxon>
        <taxon>Tylenchoidea</taxon>
        <taxon>Meloidogynidae</taxon>
        <taxon>Meloidogyninae</taxon>
        <taxon>Meloidogyne</taxon>
    </lineage>
</organism>
<keyword evidence="1" id="KW-1133">Transmembrane helix</keyword>